<gene>
    <name evidence="1" type="ORF">BSIN_4151</name>
</gene>
<name>A0A238H712_9BURK</name>
<dbReference type="Proteomes" id="UP000198460">
    <property type="component" value="Unassembled WGS sequence"/>
</dbReference>
<organism evidence="1 2">
    <name type="scientific">Burkholderia singularis</name>
    <dbReference type="NCBI Taxonomy" id="1503053"/>
    <lineage>
        <taxon>Bacteria</taxon>
        <taxon>Pseudomonadati</taxon>
        <taxon>Pseudomonadota</taxon>
        <taxon>Betaproteobacteria</taxon>
        <taxon>Burkholderiales</taxon>
        <taxon>Burkholderiaceae</taxon>
        <taxon>Burkholderia</taxon>
        <taxon>pseudomallei group</taxon>
    </lineage>
</organism>
<evidence type="ECO:0000313" key="2">
    <source>
        <dbReference type="Proteomes" id="UP000198460"/>
    </source>
</evidence>
<dbReference type="AlphaFoldDB" id="A0A238H712"/>
<proteinExistence type="predicted"/>
<sequence length="55" mass="5623">MTLPRPAPHDNDAGVPAAFGAHRDGEFTALADASYFVSDRVPAQCRSAAIVPGAG</sequence>
<dbReference type="EMBL" id="FXAN01000067">
    <property type="protein sequence ID" value="SMG01119.1"/>
    <property type="molecule type" value="Genomic_DNA"/>
</dbReference>
<reference evidence="1 2" key="1">
    <citation type="submission" date="2017-04" db="EMBL/GenBank/DDBJ databases">
        <authorList>
            <person name="Afonso C.L."/>
            <person name="Miller P.J."/>
            <person name="Scott M.A."/>
            <person name="Spackman E."/>
            <person name="Goraichik I."/>
            <person name="Dimitrov K.M."/>
            <person name="Suarez D.L."/>
            <person name="Swayne D.E."/>
        </authorList>
    </citation>
    <scope>NUCLEOTIDE SEQUENCE [LARGE SCALE GENOMIC DNA]</scope>
    <source>
        <strain evidence="1">LMG 28154</strain>
    </source>
</reference>
<evidence type="ECO:0000313" key="1">
    <source>
        <dbReference type="EMBL" id="SMG01119.1"/>
    </source>
</evidence>
<protein>
    <submittedName>
        <fullName evidence="1">Uncharacterized protein</fullName>
    </submittedName>
</protein>
<accession>A0A238H712</accession>